<evidence type="ECO:0000313" key="4">
    <source>
        <dbReference type="Proteomes" id="UP000440304"/>
    </source>
</evidence>
<dbReference type="AlphaFoldDB" id="A0A6N8TCP7"/>
<feature type="transmembrane region" description="Helical" evidence="2">
    <location>
        <begin position="65"/>
        <end position="83"/>
    </location>
</feature>
<gene>
    <name evidence="3" type="ORF">GR156_10430</name>
</gene>
<dbReference type="Pfam" id="PF10947">
    <property type="entry name" value="DUF2628"/>
    <property type="match status" value="1"/>
</dbReference>
<feature type="compositionally biased region" description="Polar residues" evidence="1">
    <location>
        <begin position="128"/>
        <end position="137"/>
    </location>
</feature>
<dbReference type="EMBL" id="WUML01000007">
    <property type="protein sequence ID" value="MXO00719.1"/>
    <property type="molecule type" value="Genomic_DNA"/>
</dbReference>
<feature type="region of interest" description="Disordered" evidence="1">
    <location>
        <begin position="118"/>
        <end position="142"/>
    </location>
</feature>
<keyword evidence="2" id="KW-0472">Membrane</keyword>
<dbReference type="OrthoDB" id="7285394at2"/>
<evidence type="ECO:0000313" key="3">
    <source>
        <dbReference type="EMBL" id="MXO00719.1"/>
    </source>
</evidence>
<name>A0A6N8TCP7_SHIZO</name>
<keyword evidence="2" id="KW-1133">Transmembrane helix</keyword>
<reference evidence="3 4" key="1">
    <citation type="submission" date="2019-12" db="EMBL/GenBank/DDBJ databases">
        <title>Shinella granuli gen. nov., sp. nov., and proposal of the reclassification of Zoogloea ramigera ATCC 19623 as Shinella zoogloeoides sp. nov.</title>
        <authorList>
            <person name="Gao J."/>
        </authorList>
    </citation>
    <scope>NUCLEOTIDE SEQUENCE [LARGE SCALE GENOMIC DNA]</scope>
    <source>
        <strain evidence="3 4">DSM 287</strain>
    </source>
</reference>
<keyword evidence="2" id="KW-0812">Transmembrane</keyword>
<evidence type="ECO:0000256" key="1">
    <source>
        <dbReference type="SAM" id="MobiDB-lite"/>
    </source>
</evidence>
<dbReference type="InterPro" id="IPR024399">
    <property type="entry name" value="DUF2628"/>
</dbReference>
<feature type="transmembrane region" description="Helical" evidence="2">
    <location>
        <begin position="28"/>
        <end position="53"/>
    </location>
</feature>
<proteinExistence type="predicted"/>
<dbReference type="Proteomes" id="UP000440304">
    <property type="component" value="Unassembled WGS sequence"/>
</dbReference>
<comment type="caution">
    <text evidence="3">The sequence shown here is derived from an EMBL/GenBank/DDBJ whole genome shotgun (WGS) entry which is preliminary data.</text>
</comment>
<sequence>MAAFLVLIPPGARKGDEKARIVRDRFSWLALFLPVIWLLWHRAWLAAALAFAVQALGSAVADHPVFGLAGLGLCLATSLLVALEGPSMVVAGLERRGWTVDAVISADDRATAEDIYDTETPAGEAQTRESVSLPASETSRRQHAPMLGLVGFKEGR</sequence>
<accession>A0A6N8TCP7</accession>
<protein>
    <submittedName>
        <fullName evidence="3">DUF2628 domain-containing protein</fullName>
    </submittedName>
</protein>
<organism evidence="3 4">
    <name type="scientific">Shinella zoogloeoides</name>
    <name type="common">Crabtreella saccharophila</name>
    <dbReference type="NCBI Taxonomy" id="352475"/>
    <lineage>
        <taxon>Bacteria</taxon>
        <taxon>Pseudomonadati</taxon>
        <taxon>Pseudomonadota</taxon>
        <taxon>Alphaproteobacteria</taxon>
        <taxon>Hyphomicrobiales</taxon>
        <taxon>Rhizobiaceae</taxon>
        <taxon>Shinella</taxon>
    </lineage>
</organism>
<evidence type="ECO:0000256" key="2">
    <source>
        <dbReference type="SAM" id="Phobius"/>
    </source>
</evidence>
<dbReference type="RefSeq" id="WP_160786119.1">
    <property type="nucleotide sequence ID" value="NZ_CP086610.1"/>
</dbReference>